<dbReference type="Gene3D" id="3.30.70.360">
    <property type="match status" value="1"/>
</dbReference>
<dbReference type="GO" id="GO:0016787">
    <property type="term" value="F:hydrolase activity"/>
    <property type="evidence" value="ECO:0007669"/>
    <property type="project" value="UniProtKB-KW"/>
</dbReference>
<sequence>MKTKFSNIDEILKQLPKLPEKLAGIQETLLANLIMLSEIPAPTFEEAARVELLLQRMVECGLHNVSIDEAGNGVGIIPGKNAKRNILLVAHADSVYSGKVDHALSVLADEIVGPGVADNSLGMAVLATLPNILEMLEIKLDANLVLLSSTKGLGRGNLDGLRFFMDNNKLPFEAGICVEGEKLGRLSYAAEGMFRGHIACRIPEELDWQRAGQNSAIIALNDVINRMLEIPIPRRPRTSIVFGAVRGGKSYNVMATRSTLRFEVRSEDAGMVQSIRERVEDIIADAAASHNAEFEFIVVSSREPGGIDVGHPLVKNCRQVMETLGVQPTIRPSMSEVSELIARGLPAVTIGITEASNLHDLNETIRIKPIYTGLAQLLAMLLAIDGGFCNEPE</sequence>
<protein>
    <submittedName>
        <fullName evidence="5">Uncharacterized protein</fullName>
    </submittedName>
</protein>
<gene>
    <name evidence="5" type="ORF">PDESU_01282</name>
</gene>
<evidence type="ECO:0000313" key="5">
    <source>
        <dbReference type="EMBL" id="VGO12728.1"/>
    </source>
</evidence>
<dbReference type="InterPro" id="IPR050072">
    <property type="entry name" value="Peptidase_M20A"/>
</dbReference>
<keyword evidence="2" id="KW-0378">Hydrolase</keyword>
<accession>A0A6C2TYB6</accession>
<dbReference type="SUPFAM" id="SSF53187">
    <property type="entry name" value="Zn-dependent exopeptidases"/>
    <property type="match status" value="1"/>
</dbReference>
<dbReference type="PANTHER" id="PTHR43808:SF17">
    <property type="entry name" value="PEPTIDASE M20"/>
    <property type="match status" value="1"/>
</dbReference>
<name>A0A6C2TYB6_PONDE</name>
<keyword evidence="6" id="KW-1185">Reference proteome</keyword>
<dbReference type="InterPro" id="IPR007484">
    <property type="entry name" value="Peptidase_M28"/>
</dbReference>
<evidence type="ECO:0000256" key="2">
    <source>
        <dbReference type="ARBA" id="ARBA00022801"/>
    </source>
</evidence>
<keyword evidence="1" id="KW-0479">Metal-binding</keyword>
<dbReference type="Proteomes" id="UP000366872">
    <property type="component" value="Unassembled WGS sequence"/>
</dbReference>
<proteinExistence type="predicted"/>
<dbReference type="AlphaFoldDB" id="A0A6C2TYB6"/>
<dbReference type="Pfam" id="PF04389">
    <property type="entry name" value="Peptidase_M28"/>
    <property type="match status" value="1"/>
</dbReference>
<feature type="domain" description="Peptidase M28" evidence="3">
    <location>
        <begin position="74"/>
        <end position="145"/>
    </location>
</feature>
<dbReference type="InterPro" id="IPR011650">
    <property type="entry name" value="Peptidase_M20_dimer"/>
</dbReference>
<evidence type="ECO:0000256" key="1">
    <source>
        <dbReference type="ARBA" id="ARBA00022723"/>
    </source>
</evidence>
<dbReference type="EMBL" id="CAAHFG010000001">
    <property type="protein sequence ID" value="VGO12728.1"/>
    <property type="molecule type" value="Genomic_DNA"/>
</dbReference>
<dbReference type="Gene3D" id="3.40.630.10">
    <property type="entry name" value="Zn peptidases"/>
    <property type="match status" value="1"/>
</dbReference>
<dbReference type="Pfam" id="PF07687">
    <property type="entry name" value="M20_dimer"/>
    <property type="match status" value="1"/>
</dbReference>
<organism evidence="5 6">
    <name type="scientific">Pontiella desulfatans</name>
    <dbReference type="NCBI Taxonomy" id="2750659"/>
    <lineage>
        <taxon>Bacteria</taxon>
        <taxon>Pseudomonadati</taxon>
        <taxon>Kiritimatiellota</taxon>
        <taxon>Kiritimatiellia</taxon>
        <taxon>Kiritimatiellales</taxon>
        <taxon>Pontiellaceae</taxon>
        <taxon>Pontiella</taxon>
    </lineage>
</organism>
<feature type="domain" description="Peptidase M20 dimerisation" evidence="4">
    <location>
        <begin position="214"/>
        <end position="289"/>
    </location>
</feature>
<evidence type="ECO:0000259" key="3">
    <source>
        <dbReference type="Pfam" id="PF04389"/>
    </source>
</evidence>
<evidence type="ECO:0000259" key="4">
    <source>
        <dbReference type="Pfam" id="PF07687"/>
    </source>
</evidence>
<reference evidence="5 6" key="1">
    <citation type="submission" date="2019-04" db="EMBL/GenBank/DDBJ databases">
        <authorList>
            <person name="Van Vliet M D."/>
        </authorList>
    </citation>
    <scope>NUCLEOTIDE SEQUENCE [LARGE SCALE GENOMIC DNA]</scope>
    <source>
        <strain evidence="5 6">F1</strain>
    </source>
</reference>
<evidence type="ECO:0000313" key="6">
    <source>
        <dbReference type="Proteomes" id="UP000366872"/>
    </source>
</evidence>
<dbReference type="PANTHER" id="PTHR43808">
    <property type="entry name" value="ACETYLORNITHINE DEACETYLASE"/>
    <property type="match status" value="1"/>
</dbReference>
<dbReference type="InterPro" id="IPR036264">
    <property type="entry name" value="Bact_exopeptidase_dim_dom"/>
</dbReference>
<dbReference type="RefSeq" id="WP_136078369.1">
    <property type="nucleotide sequence ID" value="NZ_CAAHFG010000001.1"/>
</dbReference>
<dbReference type="SUPFAM" id="SSF55031">
    <property type="entry name" value="Bacterial exopeptidase dimerisation domain"/>
    <property type="match status" value="1"/>
</dbReference>